<dbReference type="PANTHER" id="PTHR24299">
    <property type="entry name" value="CYTOCHROME P450 FAMILY 1"/>
    <property type="match status" value="1"/>
</dbReference>
<protein>
    <submittedName>
        <fullName evidence="1">Cytochrome P450, family 99, subfamily A, polypeptide 3 (9beta-pimara-7,15-diene oxidase)</fullName>
        <ecNumber evidence="1">1.14.13.144</ecNumber>
    </submittedName>
</protein>
<dbReference type="EMBL" id="KZ451911">
    <property type="protein sequence ID" value="PKA63081.1"/>
    <property type="molecule type" value="Genomic_DNA"/>
</dbReference>
<proteinExistence type="predicted"/>
<dbReference type="GO" id="GO:0016705">
    <property type="term" value="F:oxidoreductase activity, acting on paired donors, with incorporation or reduction of molecular oxygen"/>
    <property type="evidence" value="ECO:0007669"/>
    <property type="project" value="InterPro"/>
</dbReference>
<dbReference type="PANTHER" id="PTHR24299:SF21">
    <property type="entry name" value="OS09G0441600 PROTEIN"/>
    <property type="match status" value="1"/>
</dbReference>
<dbReference type="OrthoDB" id="693165at2759"/>
<sequence length="57" mass="6385">MENESSQRAKLPPGPWKLPIYGKHPPPFLASKPTDGFHSLALKYGPLFHLKLGQVDF</sequence>
<dbReference type="AlphaFoldDB" id="A0A2I0B5N9"/>
<evidence type="ECO:0000313" key="1">
    <source>
        <dbReference type="EMBL" id="PKA63081.1"/>
    </source>
</evidence>
<evidence type="ECO:0000313" key="2">
    <source>
        <dbReference type="Proteomes" id="UP000236161"/>
    </source>
</evidence>
<dbReference type="Gene3D" id="1.10.630.10">
    <property type="entry name" value="Cytochrome P450"/>
    <property type="match status" value="1"/>
</dbReference>
<name>A0A2I0B5N9_9ASPA</name>
<dbReference type="InterPro" id="IPR036396">
    <property type="entry name" value="Cyt_P450_sf"/>
</dbReference>
<gene>
    <name evidence="1" type="ORF">AXF42_Ash007877</name>
</gene>
<dbReference type="SUPFAM" id="SSF48264">
    <property type="entry name" value="Cytochrome P450"/>
    <property type="match status" value="1"/>
</dbReference>
<accession>A0A2I0B5N9</accession>
<reference evidence="1 2" key="1">
    <citation type="journal article" date="2017" name="Nature">
        <title>The Apostasia genome and the evolution of orchids.</title>
        <authorList>
            <person name="Zhang G.Q."/>
            <person name="Liu K.W."/>
            <person name="Li Z."/>
            <person name="Lohaus R."/>
            <person name="Hsiao Y.Y."/>
            <person name="Niu S.C."/>
            <person name="Wang J.Y."/>
            <person name="Lin Y.C."/>
            <person name="Xu Q."/>
            <person name="Chen L.J."/>
            <person name="Yoshida K."/>
            <person name="Fujiwara S."/>
            <person name="Wang Z.W."/>
            <person name="Zhang Y.Q."/>
            <person name="Mitsuda N."/>
            <person name="Wang M."/>
            <person name="Liu G.H."/>
            <person name="Pecoraro L."/>
            <person name="Huang H.X."/>
            <person name="Xiao X.J."/>
            <person name="Lin M."/>
            <person name="Wu X.Y."/>
            <person name="Wu W.L."/>
            <person name="Chen Y.Y."/>
            <person name="Chang S.B."/>
            <person name="Sakamoto S."/>
            <person name="Ohme-Takagi M."/>
            <person name="Yagi M."/>
            <person name="Zeng S.J."/>
            <person name="Shen C.Y."/>
            <person name="Yeh C.M."/>
            <person name="Luo Y.B."/>
            <person name="Tsai W.C."/>
            <person name="Van de Peer Y."/>
            <person name="Liu Z.J."/>
        </authorList>
    </citation>
    <scope>NUCLEOTIDE SEQUENCE [LARGE SCALE GENOMIC DNA]</scope>
    <source>
        <strain evidence="2">cv. Shenzhen</strain>
        <tissue evidence="1">Stem</tissue>
    </source>
</reference>
<dbReference type="GO" id="GO:0004497">
    <property type="term" value="F:monooxygenase activity"/>
    <property type="evidence" value="ECO:0007669"/>
    <property type="project" value="InterPro"/>
</dbReference>
<keyword evidence="1" id="KW-0560">Oxidoreductase</keyword>
<dbReference type="Proteomes" id="UP000236161">
    <property type="component" value="Unassembled WGS sequence"/>
</dbReference>
<organism evidence="1 2">
    <name type="scientific">Apostasia shenzhenica</name>
    <dbReference type="NCBI Taxonomy" id="1088818"/>
    <lineage>
        <taxon>Eukaryota</taxon>
        <taxon>Viridiplantae</taxon>
        <taxon>Streptophyta</taxon>
        <taxon>Embryophyta</taxon>
        <taxon>Tracheophyta</taxon>
        <taxon>Spermatophyta</taxon>
        <taxon>Magnoliopsida</taxon>
        <taxon>Liliopsida</taxon>
        <taxon>Asparagales</taxon>
        <taxon>Orchidaceae</taxon>
        <taxon>Apostasioideae</taxon>
        <taxon>Apostasia</taxon>
    </lineage>
</organism>
<dbReference type="GO" id="GO:0005506">
    <property type="term" value="F:iron ion binding"/>
    <property type="evidence" value="ECO:0007669"/>
    <property type="project" value="InterPro"/>
</dbReference>
<dbReference type="GO" id="GO:0020037">
    <property type="term" value="F:heme binding"/>
    <property type="evidence" value="ECO:0007669"/>
    <property type="project" value="InterPro"/>
</dbReference>
<dbReference type="EC" id="1.14.13.144" evidence="1"/>
<keyword evidence="2" id="KW-1185">Reference proteome</keyword>